<name>A0A8S0QIE4_OLEEU</name>
<reference evidence="2 3" key="1">
    <citation type="submission" date="2019-12" db="EMBL/GenBank/DDBJ databases">
        <authorList>
            <person name="Alioto T."/>
            <person name="Alioto T."/>
            <person name="Gomez Garrido J."/>
        </authorList>
    </citation>
    <scope>NUCLEOTIDE SEQUENCE [LARGE SCALE GENOMIC DNA]</scope>
</reference>
<proteinExistence type="predicted"/>
<organism evidence="2 3">
    <name type="scientific">Olea europaea subsp. europaea</name>
    <dbReference type="NCBI Taxonomy" id="158383"/>
    <lineage>
        <taxon>Eukaryota</taxon>
        <taxon>Viridiplantae</taxon>
        <taxon>Streptophyta</taxon>
        <taxon>Embryophyta</taxon>
        <taxon>Tracheophyta</taxon>
        <taxon>Spermatophyta</taxon>
        <taxon>Magnoliopsida</taxon>
        <taxon>eudicotyledons</taxon>
        <taxon>Gunneridae</taxon>
        <taxon>Pentapetalae</taxon>
        <taxon>asterids</taxon>
        <taxon>lamiids</taxon>
        <taxon>Lamiales</taxon>
        <taxon>Oleaceae</taxon>
        <taxon>Oleeae</taxon>
        <taxon>Olea</taxon>
    </lineage>
</organism>
<accession>A0A8S0QIE4</accession>
<dbReference type="AlphaFoldDB" id="A0A8S0QIE4"/>
<feature type="compositionally biased region" description="Basic residues" evidence="1">
    <location>
        <begin position="1"/>
        <end position="10"/>
    </location>
</feature>
<evidence type="ECO:0000313" key="3">
    <source>
        <dbReference type="Proteomes" id="UP000594638"/>
    </source>
</evidence>
<evidence type="ECO:0000256" key="1">
    <source>
        <dbReference type="SAM" id="MobiDB-lite"/>
    </source>
</evidence>
<dbReference type="EMBL" id="CACTIH010001869">
    <property type="protein sequence ID" value="CAA2966822.1"/>
    <property type="molecule type" value="Genomic_DNA"/>
</dbReference>
<keyword evidence="3" id="KW-1185">Reference proteome</keyword>
<dbReference type="Gramene" id="OE9A114447T1">
    <property type="protein sequence ID" value="OE9A114447C1"/>
    <property type="gene ID" value="OE9A114447"/>
</dbReference>
<sequence length="215" mass="24205">MVLFNKHRSSHQSTARAPSLHHHHHHDHAPTPALTKDCTDLKVANGLRPYNVLEIGLHIVSQKLLRNAEKLGYIPTTAQTRPEHGCTPLPRNYLEMHEINENQVASLPYPGHCLHIVSEKLPRDVWKSSCIPAAPPLSSQDASQTWPTHRVPEIAQNAWEHACAPDMACTLCFLRLVENLFASLTWSGSIPNIAYTSSPQIFLKCLEIRLRLYRG</sequence>
<protein>
    <submittedName>
        <fullName evidence="2">Uncharacterized protein</fullName>
    </submittedName>
</protein>
<gene>
    <name evidence="2" type="ORF">OLEA9_A114447</name>
</gene>
<dbReference type="Proteomes" id="UP000594638">
    <property type="component" value="Unassembled WGS sequence"/>
</dbReference>
<evidence type="ECO:0000313" key="2">
    <source>
        <dbReference type="EMBL" id="CAA2966822.1"/>
    </source>
</evidence>
<feature type="region of interest" description="Disordered" evidence="1">
    <location>
        <begin position="1"/>
        <end position="33"/>
    </location>
</feature>
<comment type="caution">
    <text evidence="2">The sequence shown here is derived from an EMBL/GenBank/DDBJ whole genome shotgun (WGS) entry which is preliminary data.</text>
</comment>